<dbReference type="Proteomes" id="UP001499863">
    <property type="component" value="Unassembled WGS sequence"/>
</dbReference>
<organism evidence="1 2">
    <name type="scientific">Kitasatospora putterlickiae</name>
    <dbReference type="NCBI Taxonomy" id="221725"/>
    <lineage>
        <taxon>Bacteria</taxon>
        <taxon>Bacillati</taxon>
        <taxon>Actinomycetota</taxon>
        <taxon>Actinomycetes</taxon>
        <taxon>Kitasatosporales</taxon>
        <taxon>Streptomycetaceae</taxon>
        <taxon>Kitasatospora</taxon>
    </lineage>
</organism>
<accession>A0ABN1XNM9</accession>
<dbReference type="EMBL" id="BAAAKJ010000042">
    <property type="protein sequence ID" value="GAA1386027.1"/>
    <property type="molecule type" value="Genomic_DNA"/>
</dbReference>
<reference evidence="1 2" key="1">
    <citation type="journal article" date="2019" name="Int. J. Syst. Evol. Microbiol.">
        <title>The Global Catalogue of Microorganisms (GCM) 10K type strain sequencing project: providing services to taxonomists for standard genome sequencing and annotation.</title>
        <authorList>
            <consortium name="The Broad Institute Genomics Platform"/>
            <consortium name="The Broad Institute Genome Sequencing Center for Infectious Disease"/>
            <person name="Wu L."/>
            <person name="Ma J."/>
        </authorList>
    </citation>
    <scope>NUCLEOTIDE SEQUENCE [LARGE SCALE GENOMIC DNA]</scope>
    <source>
        <strain evidence="1 2">JCM 12393</strain>
    </source>
</reference>
<keyword evidence="2" id="KW-1185">Reference proteome</keyword>
<evidence type="ECO:0000313" key="1">
    <source>
        <dbReference type="EMBL" id="GAA1386027.1"/>
    </source>
</evidence>
<sequence length="75" mass="8223">MAGSVPGVPSDQNAPACPTCDQPLTGLAMALFKRDDDGERTCRAVWGCALGHVWWQWADRARLPLEPCPRPDLFT</sequence>
<protein>
    <submittedName>
        <fullName evidence="1">Dehydrogenase</fullName>
    </submittedName>
</protein>
<evidence type="ECO:0000313" key="2">
    <source>
        <dbReference type="Proteomes" id="UP001499863"/>
    </source>
</evidence>
<comment type="caution">
    <text evidence="1">The sequence shown here is derived from an EMBL/GenBank/DDBJ whole genome shotgun (WGS) entry which is preliminary data.</text>
</comment>
<name>A0ABN1XNM9_9ACTN</name>
<gene>
    <name evidence="1" type="ORF">GCM10009639_09300</name>
</gene>
<proteinExistence type="predicted"/>